<evidence type="ECO:0000313" key="2">
    <source>
        <dbReference type="Proteomes" id="UP000654075"/>
    </source>
</evidence>
<dbReference type="AlphaFoldDB" id="A0A813HMZ4"/>
<comment type="caution">
    <text evidence="1">The sequence shown here is derived from an EMBL/GenBank/DDBJ whole genome shotgun (WGS) entry which is preliminary data.</text>
</comment>
<proteinExistence type="predicted"/>
<name>A0A813HMZ4_POLGL</name>
<gene>
    <name evidence="1" type="ORF">PGLA1383_LOCUS53996</name>
</gene>
<accession>A0A813HMZ4</accession>
<dbReference type="Proteomes" id="UP000654075">
    <property type="component" value="Unassembled WGS sequence"/>
</dbReference>
<reference evidence="1" key="1">
    <citation type="submission" date="2021-02" db="EMBL/GenBank/DDBJ databases">
        <authorList>
            <person name="Dougan E. K."/>
            <person name="Rhodes N."/>
            <person name="Thang M."/>
            <person name="Chan C."/>
        </authorList>
    </citation>
    <scope>NUCLEOTIDE SEQUENCE</scope>
</reference>
<organism evidence="1 2">
    <name type="scientific">Polarella glacialis</name>
    <name type="common">Dinoflagellate</name>
    <dbReference type="NCBI Taxonomy" id="89957"/>
    <lineage>
        <taxon>Eukaryota</taxon>
        <taxon>Sar</taxon>
        <taxon>Alveolata</taxon>
        <taxon>Dinophyceae</taxon>
        <taxon>Suessiales</taxon>
        <taxon>Suessiaceae</taxon>
        <taxon>Polarella</taxon>
    </lineage>
</organism>
<keyword evidence="2" id="KW-1185">Reference proteome</keyword>
<evidence type="ECO:0000313" key="1">
    <source>
        <dbReference type="EMBL" id="CAE8638906.1"/>
    </source>
</evidence>
<protein>
    <submittedName>
        <fullName evidence="1">Uncharacterized protein</fullName>
    </submittedName>
</protein>
<dbReference type="EMBL" id="CAJNNV010032084">
    <property type="protein sequence ID" value="CAE8638906.1"/>
    <property type="molecule type" value="Genomic_DNA"/>
</dbReference>
<sequence>MAKADVGTVLCESVDVLRITAGFLSIVRSQKLCSCCALTGRQSPAVQDMSNVLEVARQTLDDMSKRLNLDDITFWSGIRHVWYSFFLIYLHLFRYHVVELNQLGVDKSSLHNIINKGSSFGMLSDEQVRQLQAVL</sequence>